<organism evidence="1 2">
    <name type="scientific">Elysia crispata</name>
    <name type="common">lettuce slug</name>
    <dbReference type="NCBI Taxonomy" id="231223"/>
    <lineage>
        <taxon>Eukaryota</taxon>
        <taxon>Metazoa</taxon>
        <taxon>Spiralia</taxon>
        <taxon>Lophotrochozoa</taxon>
        <taxon>Mollusca</taxon>
        <taxon>Gastropoda</taxon>
        <taxon>Heterobranchia</taxon>
        <taxon>Euthyneura</taxon>
        <taxon>Panpulmonata</taxon>
        <taxon>Sacoglossa</taxon>
        <taxon>Placobranchoidea</taxon>
        <taxon>Plakobranchidae</taxon>
        <taxon>Elysia</taxon>
    </lineage>
</organism>
<gene>
    <name evidence="1" type="ORF">RRG08_004841</name>
</gene>
<reference evidence="1" key="1">
    <citation type="journal article" date="2023" name="G3 (Bethesda)">
        <title>A reference genome for the long-term kleptoplast-retaining sea slug Elysia crispata morphotype clarki.</title>
        <authorList>
            <person name="Eastman K.E."/>
            <person name="Pendleton A.L."/>
            <person name="Shaikh M.A."/>
            <person name="Suttiyut T."/>
            <person name="Ogas R."/>
            <person name="Tomko P."/>
            <person name="Gavelis G."/>
            <person name="Widhalm J.R."/>
            <person name="Wisecaver J.H."/>
        </authorList>
    </citation>
    <scope>NUCLEOTIDE SEQUENCE</scope>
    <source>
        <strain evidence="1">ECLA1</strain>
    </source>
</reference>
<comment type="caution">
    <text evidence="1">The sequence shown here is derived from an EMBL/GenBank/DDBJ whole genome shotgun (WGS) entry which is preliminary data.</text>
</comment>
<proteinExistence type="predicted"/>
<evidence type="ECO:0000313" key="1">
    <source>
        <dbReference type="EMBL" id="KAK3778046.1"/>
    </source>
</evidence>
<protein>
    <submittedName>
        <fullName evidence="1">Uncharacterized protein</fullName>
    </submittedName>
</protein>
<evidence type="ECO:0000313" key="2">
    <source>
        <dbReference type="Proteomes" id="UP001283361"/>
    </source>
</evidence>
<keyword evidence="2" id="KW-1185">Reference proteome</keyword>
<name>A0AAE1A012_9GAST</name>
<dbReference type="AlphaFoldDB" id="A0AAE1A012"/>
<accession>A0AAE1A012</accession>
<sequence length="117" mass="13163">MQGKVRTIHNIPILIAEAFPKALLLQTSYLVFGKHRYSATEQGKNSWNIDTYLSYVSDRPETCRKRYGATTTRTKLFHAHTPDESTAIISPHVIRPFAAKAAPRSKTSKKKVTSSKC</sequence>
<dbReference type="EMBL" id="JAWDGP010003028">
    <property type="protein sequence ID" value="KAK3778046.1"/>
    <property type="molecule type" value="Genomic_DNA"/>
</dbReference>
<dbReference type="Proteomes" id="UP001283361">
    <property type="component" value="Unassembled WGS sequence"/>
</dbReference>